<evidence type="ECO:0000313" key="2">
    <source>
        <dbReference type="EMBL" id="KAG0482166.1"/>
    </source>
</evidence>
<dbReference type="Proteomes" id="UP000639772">
    <property type="component" value="Unassembled WGS sequence"/>
</dbReference>
<dbReference type="AlphaFoldDB" id="A0A835QYJ8"/>
<name>A0A835QYJ8_VANPL</name>
<keyword evidence="1" id="KW-0472">Membrane</keyword>
<dbReference type="EMBL" id="JADCNM010000005">
    <property type="protein sequence ID" value="KAG0482166.1"/>
    <property type="molecule type" value="Genomic_DNA"/>
</dbReference>
<proteinExistence type="predicted"/>
<protein>
    <submittedName>
        <fullName evidence="2">Uncharacterized protein</fullName>
    </submittedName>
</protein>
<organism evidence="2 3">
    <name type="scientific">Vanilla planifolia</name>
    <name type="common">Vanilla</name>
    <dbReference type="NCBI Taxonomy" id="51239"/>
    <lineage>
        <taxon>Eukaryota</taxon>
        <taxon>Viridiplantae</taxon>
        <taxon>Streptophyta</taxon>
        <taxon>Embryophyta</taxon>
        <taxon>Tracheophyta</taxon>
        <taxon>Spermatophyta</taxon>
        <taxon>Magnoliopsida</taxon>
        <taxon>Liliopsida</taxon>
        <taxon>Asparagales</taxon>
        <taxon>Orchidaceae</taxon>
        <taxon>Vanilloideae</taxon>
        <taxon>Vanilleae</taxon>
        <taxon>Vanilla</taxon>
    </lineage>
</organism>
<evidence type="ECO:0000313" key="3">
    <source>
        <dbReference type="Proteomes" id="UP000639772"/>
    </source>
</evidence>
<accession>A0A835QYJ8</accession>
<evidence type="ECO:0000256" key="1">
    <source>
        <dbReference type="SAM" id="Phobius"/>
    </source>
</evidence>
<comment type="caution">
    <text evidence="2">The sequence shown here is derived from an EMBL/GenBank/DDBJ whole genome shotgun (WGS) entry which is preliminary data.</text>
</comment>
<keyword evidence="1" id="KW-0812">Transmembrane</keyword>
<keyword evidence="1" id="KW-1133">Transmembrane helix</keyword>
<reference evidence="2 3" key="1">
    <citation type="journal article" date="2020" name="Nat. Food">
        <title>A phased Vanilla planifolia genome enables genetic improvement of flavour and production.</title>
        <authorList>
            <person name="Hasing T."/>
            <person name="Tang H."/>
            <person name="Brym M."/>
            <person name="Khazi F."/>
            <person name="Huang T."/>
            <person name="Chambers A.H."/>
        </authorList>
    </citation>
    <scope>NUCLEOTIDE SEQUENCE [LARGE SCALE GENOMIC DNA]</scope>
    <source>
        <tissue evidence="2">Leaf</tissue>
    </source>
</reference>
<feature type="transmembrane region" description="Helical" evidence="1">
    <location>
        <begin position="19"/>
        <end position="47"/>
    </location>
</feature>
<gene>
    <name evidence="2" type="ORF">HPP92_010250</name>
</gene>
<sequence>MAIEAGIFYFSSHGEKLEWWFLVLLQLIIFLGCPFVSLHFGFFHLALCPKAPFALHHLSVGCLKKLYHTFLCSSLSSLSPPYFNTIIAVCSWLGSDAIKQM</sequence>